<reference evidence="3 4" key="1">
    <citation type="submission" date="2019-08" db="EMBL/GenBank/DDBJ databases">
        <title>Amphibian skin-associated Pigmentiphaga: genome sequence and occurrence across geography and hosts.</title>
        <authorList>
            <person name="Bletz M.C."/>
            <person name="Bunk B."/>
            <person name="Sproeer C."/>
            <person name="Biwer P."/>
            <person name="Reiter S."/>
            <person name="Rabemananjara F.C.E."/>
            <person name="Schulz S."/>
            <person name="Overmann J."/>
            <person name="Vences M."/>
        </authorList>
    </citation>
    <scope>NUCLEOTIDE SEQUENCE [LARGE SCALE GENOMIC DNA]</scope>
    <source>
        <strain evidence="3 4">Mada1488</strain>
    </source>
</reference>
<dbReference type="GO" id="GO:0016788">
    <property type="term" value="F:hydrolase activity, acting on ester bonds"/>
    <property type="evidence" value="ECO:0007669"/>
    <property type="project" value="TreeGrafter"/>
</dbReference>
<dbReference type="SUPFAM" id="SSF53474">
    <property type="entry name" value="alpha/beta-Hydrolases"/>
    <property type="match status" value="1"/>
</dbReference>
<protein>
    <submittedName>
        <fullName evidence="3">Alpha/beta hydrolase</fullName>
    </submittedName>
</protein>
<name>A0A5C0AT40_9BURK</name>
<keyword evidence="2 3" id="KW-0378">Hydrolase</keyword>
<organism evidence="3 4">
    <name type="scientific">Pigmentiphaga aceris</name>
    <dbReference type="NCBI Taxonomy" id="1940612"/>
    <lineage>
        <taxon>Bacteria</taxon>
        <taxon>Pseudomonadati</taxon>
        <taxon>Pseudomonadota</taxon>
        <taxon>Betaproteobacteria</taxon>
        <taxon>Burkholderiales</taxon>
        <taxon>Alcaligenaceae</taxon>
        <taxon>Pigmentiphaga</taxon>
    </lineage>
</organism>
<dbReference type="Proteomes" id="UP000325161">
    <property type="component" value="Chromosome"/>
</dbReference>
<gene>
    <name evidence="3" type="ORF">FXN63_04885</name>
</gene>
<dbReference type="PANTHER" id="PTHR40841:SF2">
    <property type="entry name" value="SIDEROPHORE-DEGRADING ESTERASE (EUROFUNG)"/>
    <property type="match status" value="1"/>
</dbReference>
<keyword evidence="4" id="KW-1185">Reference proteome</keyword>
<proteinExistence type="inferred from homology"/>
<dbReference type="Pfam" id="PF00756">
    <property type="entry name" value="Esterase"/>
    <property type="match status" value="1"/>
</dbReference>
<evidence type="ECO:0000313" key="4">
    <source>
        <dbReference type="Proteomes" id="UP000325161"/>
    </source>
</evidence>
<dbReference type="PANTHER" id="PTHR40841">
    <property type="entry name" value="SIDEROPHORE TRIACETYLFUSARININE C ESTERASE"/>
    <property type="match status" value="1"/>
</dbReference>
<comment type="similarity">
    <text evidence="1">Belongs to the esterase D family.</text>
</comment>
<evidence type="ECO:0000256" key="2">
    <source>
        <dbReference type="ARBA" id="ARBA00022801"/>
    </source>
</evidence>
<evidence type="ECO:0000313" key="3">
    <source>
        <dbReference type="EMBL" id="QEI05245.1"/>
    </source>
</evidence>
<dbReference type="KEGG" id="pacr:FXN63_04885"/>
<accession>A0A5C0AT40</accession>
<dbReference type="AlphaFoldDB" id="A0A5C0AT40"/>
<dbReference type="Gene3D" id="3.40.50.1820">
    <property type="entry name" value="alpha/beta hydrolase"/>
    <property type="match status" value="1"/>
</dbReference>
<dbReference type="InterPro" id="IPR000801">
    <property type="entry name" value="Esterase-like"/>
</dbReference>
<dbReference type="InterPro" id="IPR029058">
    <property type="entry name" value="AB_hydrolase_fold"/>
</dbReference>
<dbReference type="RefSeq" id="WP_148813367.1">
    <property type="nucleotide sequence ID" value="NZ_CP043046.1"/>
</dbReference>
<evidence type="ECO:0000256" key="1">
    <source>
        <dbReference type="ARBA" id="ARBA00005622"/>
    </source>
</evidence>
<dbReference type="OrthoDB" id="9784036at2"/>
<dbReference type="EMBL" id="CP043046">
    <property type="protein sequence ID" value="QEI05245.1"/>
    <property type="molecule type" value="Genomic_DNA"/>
</dbReference>
<sequence>MSLDLTALLAFDPTRHQGGMIVPRTHECLITARSGAPYRILISWPEGEAPAAGWPIVYLLGSDTFLLATEMLRYRAGGGTADSLRAGIIVGIGYPAENRRVFDYTPAALHGEPNPKHHGADAFLDFVLDDLRPAVENVLPVDRGAQTFAGHSLGGMLVLLALFRQPDAFQSYLASSPSVWWRDAQLLEMAKRFAAQDATADVPVARLWLSAGEYEQALSPAELAENGPDIEVARKQRDTRFMVDHNREIANALRTRSDLRVGFRYFANETHRTIVPVALLAGLCAALASEWMPDEATAWDEC</sequence>
<dbReference type="InterPro" id="IPR052558">
    <property type="entry name" value="Siderophore_Hydrolase_D"/>
</dbReference>